<evidence type="ECO:0000256" key="1">
    <source>
        <dbReference type="ARBA" id="ARBA00022723"/>
    </source>
</evidence>
<dbReference type="PROSITE" id="PS51819">
    <property type="entry name" value="VOC"/>
    <property type="match status" value="1"/>
</dbReference>
<comment type="caution">
    <text evidence="3">The sequence shown here is derived from an EMBL/GenBank/DDBJ whole genome shotgun (WGS) entry which is preliminary data.</text>
</comment>
<dbReference type="GO" id="GO:0046872">
    <property type="term" value="F:metal ion binding"/>
    <property type="evidence" value="ECO:0007669"/>
    <property type="project" value="UniProtKB-KW"/>
</dbReference>
<keyword evidence="1" id="KW-0479">Metal-binding</keyword>
<proteinExistence type="predicted"/>
<gene>
    <name evidence="3" type="ORF">DNH61_02965</name>
</gene>
<dbReference type="EMBL" id="QKRB01000028">
    <property type="protein sequence ID" value="PZD97327.1"/>
    <property type="molecule type" value="Genomic_DNA"/>
</dbReference>
<dbReference type="OrthoDB" id="192739at2"/>
<dbReference type="InterPro" id="IPR051332">
    <property type="entry name" value="Fosfomycin_Res_Enzymes"/>
</dbReference>
<name>A0A2W1M0T5_9BACL</name>
<organism evidence="3 4">
    <name type="scientific">Paenibacillus sambharensis</name>
    <dbReference type="NCBI Taxonomy" id="1803190"/>
    <lineage>
        <taxon>Bacteria</taxon>
        <taxon>Bacillati</taxon>
        <taxon>Bacillota</taxon>
        <taxon>Bacilli</taxon>
        <taxon>Bacillales</taxon>
        <taxon>Paenibacillaceae</taxon>
        <taxon>Paenibacillus</taxon>
    </lineage>
</organism>
<dbReference type="InterPro" id="IPR004360">
    <property type="entry name" value="Glyas_Fos-R_dOase_dom"/>
</dbReference>
<dbReference type="PANTHER" id="PTHR36113:SF6">
    <property type="entry name" value="FOSFOMYCIN RESISTANCE PROTEIN FOSX"/>
    <property type="match status" value="1"/>
</dbReference>
<dbReference type="Pfam" id="PF00903">
    <property type="entry name" value="Glyoxalase"/>
    <property type="match status" value="1"/>
</dbReference>
<dbReference type="SUPFAM" id="SSF54593">
    <property type="entry name" value="Glyoxalase/Bleomycin resistance protein/Dihydroxybiphenyl dioxygenase"/>
    <property type="match status" value="1"/>
</dbReference>
<protein>
    <submittedName>
        <fullName evidence="3">Glutathione transferase</fullName>
    </submittedName>
</protein>
<dbReference type="InterPro" id="IPR037523">
    <property type="entry name" value="VOC_core"/>
</dbReference>
<dbReference type="RefSeq" id="WP_111145185.1">
    <property type="nucleotide sequence ID" value="NZ_QKRB01000028.1"/>
</dbReference>
<dbReference type="GO" id="GO:0016740">
    <property type="term" value="F:transferase activity"/>
    <property type="evidence" value="ECO:0007669"/>
    <property type="project" value="UniProtKB-KW"/>
</dbReference>
<reference evidence="3 4" key="1">
    <citation type="submission" date="2018-06" db="EMBL/GenBank/DDBJ databases">
        <title>Paenibacillus imtechensis sp. nov.</title>
        <authorList>
            <person name="Pinnaka A.K."/>
            <person name="Singh H."/>
            <person name="Kaur M."/>
        </authorList>
    </citation>
    <scope>NUCLEOTIDE SEQUENCE [LARGE SCALE GENOMIC DNA]</scope>
    <source>
        <strain evidence="3 4">SMB1</strain>
    </source>
</reference>
<dbReference type="PANTHER" id="PTHR36113">
    <property type="entry name" value="LYASE, PUTATIVE-RELATED-RELATED"/>
    <property type="match status" value="1"/>
</dbReference>
<keyword evidence="3" id="KW-0808">Transferase</keyword>
<accession>A0A2W1M0T5</accession>
<sequence>MKVQGFSHVTINVRSLEQSLAFYRDLLGMRVIHKGNKDAYLEWGSAWICLLDRPDFPAAGTKHIGTDHIAFYIQEEDFHEAVQELIRYNVPIVRGPVQRGGGWAINFLDPDETELELHTSTLQERMKSWA</sequence>
<dbReference type="Proteomes" id="UP000249522">
    <property type="component" value="Unassembled WGS sequence"/>
</dbReference>
<dbReference type="InterPro" id="IPR018146">
    <property type="entry name" value="Glyoxalase_1_CS"/>
</dbReference>
<feature type="domain" description="VOC" evidence="2">
    <location>
        <begin position="5"/>
        <end position="120"/>
    </location>
</feature>
<evidence type="ECO:0000259" key="2">
    <source>
        <dbReference type="PROSITE" id="PS51819"/>
    </source>
</evidence>
<evidence type="ECO:0000313" key="4">
    <source>
        <dbReference type="Proteomes" id="UP000249522"/>
    </source>
</evidence>
<dbReference type="InterPro" id="IPR029068">
    <property type="entry name" value="Glyas_Bleomycin-R_OHBP_Dase"/>
</dbReference>
<keyword evidence="4" id="KW-1185">Reference proteome</keyword>
<dbReference type="AlphaFoldDB" id="A0A2W1M0T5"/>
<dbReference type="GO" id="GO:0004462">
    <property type="term" value="F:lactoylglutathione lyase activity"/>
    <property type="evidence" value="ECO:0007669"/>
    <property type="project" value="InterPro"/>
</dbReference>
<evidence type="ECO:0000313" key="3">
    <source>
        <dbReference type="EMBL" id="PZD97327.1"/>
    </source>
</evidence>
<dbReference type="Gene3D" id="3.10.180.10">
    <property type="entry name" value="2,3-Dihydroxybiphenyl 1,2-Dioxygenase, domain 1"/>
    <property type="match status" value="1"/>
</dbReference>
<dbReference type="PROSITE" id="PS00934">
    <property type="entry name" value="GLYOXALASE_I_1"/>
    <property type="match status" value="1"/>
</dbReference>